<protein>
    <submittedName>
        <fullName evidence="1">Uncharacterized protein</fullName>
    </submittedName>
</protein>
<dbReference type="KEGG" id="abas:ACPOL_4768"/>
<dbReference type="EMBL" id="CP030840">
    <property type="protein sequence ID" value="AXC14034.1"/>
    <property type="molecule type" value="Genomic_DNA"/>
</dbReference>
<gene>
    <name evidence="1" type="ORF">ACPOL_4768</name>
</gene>
<reference evidence="1 2" key="1">
    <citation type="journal article" date="2018" name="Front. Microbiol.">
        <title>Hydrolytic Capabilities as a Key to Environmental Success: Chitinolytic and Cellulolytic Acidobacteria From Acidic Sub-arctic Soils and Boreal Peatlands.</title>
        <authorList>
            <person name="Belova S.E."/>
            <person name="Ravin N.V."/>
            <person name="Pankratov T.A."/>
            <person name="Rakitin A.L."/>
            <person name="Ivanova A.A."/>
            <person name="Beletsky A.V."/>
            <person name="Mardanov A.V."/>
            <person name="Sinninghe Damste J.S."/>
            <person name="Dedysh S.N."/>
        </authorList>
    </citation>
    <scope>NUCLEOTIDE SEQUENCE [LARGE SCALE GENOMIC DNA]</scope>
    <source>
        <strain evidence="1 2">SBC82</strain>
    </source>
</reference>
<sequence>MTGSVTLTDNALNKSGAIQVIELSGTVGAAPLAKLSATTLQYGDVAYASSKTLPLTITNVGGGTLTLAPSINGPSYTIALDRSACGQKLHTAVGLCSGFGREPQ</sequence>
<dbReference type="RefSeq" id="WP_114208899.1">
    <property type="nucleotide sequence ID" value="NZ_CP030840.1"/>
</dbReference>
<evidence type="ECO:0000313" key="1">
    <source>
        <dbReference type="EMBL" id="AXC14034.1"/>
    </source>
</evidence>
<accession>A0A2Z5G5K4</accession>
<organism evidence="1 2">
    <name type="scientific">Acidisarcina polymorpha</name>
    <dbReference type="NCBI Taxonomy" id="2211140"/>
    <lineage>
        <taxon>Bacteria</taxon>
        <taxon>Pseudomonadati</taxon>
        <taxon>Acidobacteriota</taxon>
        <taxon>Terriglobia</taxon>
        <taxon>Terriglobales</taxon>
        <taxon>Acidobacteriaceae</taxon>
        <taxon>Acidisarcina</taxon>
    </lineage>
</organism>
<dbReference type="AlphaFoldDB" id="A0A2Z5G5K4"/>
<keyword evidence="2" id="KW-1185">Reference proteome</keyword>
<evidence type="ECO:0000313" key="2">
    <source>
        <dbReference type="Proteomes" id="UP000253606"/>
    </source>
</evidence>
<name>A0A2Z5G5K4_9BACT</name>
<dbReference type="Proteomes" id="UP000253606">
    <property type="component" value="Chromosome"/>
</dbReference>
<proteinExistence type="predicted"/>